<dbReference type="PANTHER" id="PTHR43476:SF5">
    <property type="entry name" value="FAD-DEPENDENT MONOOXYGENASE"/>
    <property type="match status" value="1"/>
</dbReference>
<dbReference type="InterPro" id="IPR050631">
    <property type="entry name" value="PheA/TfdB_FAD_monoxygenase"/>
</dbReference>
<dbReference type="NCBIfam" id="NF004833">
    <property type="entry name" value="PRK06185.1-1"/>
    <property type="match status" value="1"/>
</dbReference>
<accession>V5SE78</accession>
<dbReference type="Gene3D" id="3.50.50.60">
    <property type="entry name" value="FAD/NAD(P)-binding domain"/>
    <property type="match status" value="1"/>
</dbReference>
<dbReference type="PATRIC" id="fig|1029756.8.peg.2294"/>
<dbReference type="NCBIfam" id="NF004834">
    <property type="entry name" value="PRK06185.1-3"/>
    <property type="match status" value="1"/>
</dbReference>
<dbReference type="Pfam" id="PF01494">
    <property type="entry name" value="FAD_binding_3"/>
    <property type="match status" value="1"/>
</dbReference>
<dbReference type="GO" id="GO:0071949">
    <property type="term" value="F:FAD binding"/>
    <property type="evidence" value="ECO:0007669"/>
    <property type="project" value="InterPro"/>
</dbReference>
<evidence type="ECO:0000313" key="3">
    <source>
        <dbReference type="EMBL" id="AHB48813.1"/>
    </source>
</evidence>
<dbReference type="RefSeq" id="WP_023787557.1">
    <property type="nucleotide sequence ID" value="NC_022997.1"/>
</dbReference>
<dbReference type="HOGENOM" id="CLU_033626_0_0_5"/>
<protein>
    <submittedName>
        <fullName evidence="3">Monooxygenase</fullName>
    </submittedName>
</protein>
<keyword evidence="1" id="KW-0560">Oxidoreductase</keyword>
<feature type="domain" description="FAD-binding" evidence="2">
    <location>
        <begin position="5"/>
        <end position="347"/>
    </location>
</feature>
<dbReference type="STRING" id="1029756.W911_11035"/>
<dbReference type="PANTHER" id="PTHR43476">
    <property type="entry name" value="3-(3-HYDROXY-PHENYL)PROPIONATE/3-HYDROXYCINNAMIC ACID HYDROXYLASE"/>
    <property type="match status" value="1"/>
</dbReference>
<keyword evidence="3" id="KW-0503">Monooxygenase</keyword>
<evidence type="ECO:0000313" key="4">
    <source>
        <dbReference type="Proteomes" id="UP000018542"/>
    </source>
</evidence>
<evidence type="ECO:0000256" key="1">
    <source>
        <dbReference type="ARBA" id="ARBA00023002"/>
    </source>
</evidence>
<dbReference type="Proteomes" id="UP000018542">
    <property type="component" value="Chromosome"/>
</dbReference>
<reference evidence="3 4" key="1">
    <citation type="journal article" date="2014" name="Genome Announc.">
        <title>Complete Genome Sequence of Hyphomicrobium nitrativorans Strain NL23, a Denitrifying Bacterium Isolated from Biofilm of a Methanol-Fed Denitrification System Treating Seawater at the Montreal Biodome.</title>
        <authorList>
            <person name="Martineau C."/>
            <person name="Villeneuve C."/>
            <person name="Mauffrey F."/>
            <person name="Villemur R."/>
        </authorList>
    </citation>
    <scope>NUCLEOTIDE SEQUENCE [LARGE SCALE GENOMIC DNA]</scope>
    <source>
        <strain evidence="3">NL23</strain>
    </source>
</reference>
<dbReference type="PRINTS" id="PR00420">
    <property type="entry name" value="RNGMNOXGNASE"/>
</dbReference>
<gene>
    <name evidence="3" type="ORF">W911_11035</name>
</gene>
<name>V5SE78_9HYPH</name>
<keyword evidence="4" id="KW-1185">Reference proteome</keyword>
<evidence type="ECO:0000259" key="2">
    <source>
        <dbReference type="Pfam" id="PF01494"/>
    </source>
</evidence>
<dbReference type="InterPro" id="IPR036188">
    <property type="entry name" value="FAD/NAD-bd_sf"/>
</dbReference>
<dbReference type="InterPro" id="IPR002938">
    <property type="entry name" value="FAD-bd"/>
</dbReference>
<dbReference type="KEGG" id="hni:W911_11035"/>
<organism evidence="3 4">
    <name type="scientific">Hyphomicrobium nitrativorans NL23</name>
    <dbReference type="NCBI Taxonomy" id="1029756"/>
    <lineage>
        <taxon>Bacteria</taxon>
        <taxon>Pseudomonadati</taxon>
        <taxon>Pseudomonadota</taxon>
        <taxon>Alphaproteobacteria</taxon>
        <taxon>Hyphomicrobiales</taxon>
        <taxon>Hyphomicrobiaceae</taxon>
        <taxon>Hyphomicrobium</taxon>
    </lineage>
</organism>
<dbReference type="EMBL" id="CP006912">
    <property type="protein sequence ID" value="AHB48813.1"/>
    <property type="molecule type" value="Genomic_DNA"/>
</dbReference>
<dbReference type="OrthoDB" id="9791689at2"/>
<sequence length="409" mass="45083">MAIYETRCCVVGGGPAGLMTGYLLARAGVDVVILEKHADFLRDFRGDTVHPSTLDIMDQIGLLDRFLTLPHQKVPRLSAQFGDEKVNIADFSHLPVRETYIALMPQWDFLNFLAEEGARYPGFRLFMETQATGLIEKDGTVVGVRTKGPGGTEGEIRADLVIGADGRGSRLREDAGLESIDAGAPMDALWFRLPHRPSDSEDTMGRFGAGTLLVLLYRGDYWQCAYVIPKGEFESLKAGGLEAFRSAIAAASPFEAERMNAIRTWDDVNLLTVRVDRLKQWYRPGFLAIGDAAHAMSPIGGVGVNLAVQDAVAAANRLARPLTARTVTLDDLRAVQQRRELPTRVTQRLQLVMQNRIVAPTLRTREAPKPPLAVRLMQSFPILQRIPARILGLGVRRERVADFIVRAGS</sequence>
<dbReference type="GO" id="GO:0004497">
    <property type="term" value="F:monooxygenase activity"/>
    <property type="evidence" value="ECO:0007669"/>
    <property type="project" value="UniProtKB-KW"/>
</dbReference>
<dbReference type="SUPFAM" id="SSF51905">
    <property type="entry name" value="FAD/NAD(P)-binding domain"/>
    <property type="match status" value="1"/>
</dbReference>
<proteinExistence type="predicted"/>
<dbReference type="AlphaFoldDB" id="V5SE78"/>